<comment type="similarity">
    <text evidence="2">Belongs to the ubiquitin-conjugating enzyme family. UEV subfamily.</text>
</comment>
<dbReference type="Gene3D" id="6.10.140.820">
    <property type="match status" value="1"/>
</dbReference>
<evidence type="ECO:0000313" key="13">
    <source>
        <dbReference type="Proteomes" id="UP001604277"/>
    </source>
</evidence>
<feature type="domain" description="UEV" evidence="11">
    <location>
        <begin position="11"/>
        <end position="156"/>
    </location>
</feature>
<feature type="compositionally biased region" description="Pro residues" evidence="9">
    <location>
        <begin position="198"/>
        <end position="211"/>
    </location>
</feature>
<evidence type="ECO:0000259" key="11">
    <source>
        <dbReference type="PROSITE" id="PS51322"/>
    </source>
</evidence>
<reference evidence="13" key="1">
    <citation type="submission" date="2024-07" db="EMBL/GenBank/DDBJ databases">
        <title>Two chromosome-level genome assemblies of Korean endemic species Abeliophyllum distichum and Forsythia ovata (Oleaceae).</title>
        <authorList>
            <person name="Jang H."/>
        </authorList>
    </citation>
    <scope>NUCLEOTIDE SEQUENCE [LARGE SCALE GENOMIC DNA]</scope>
</reference>
<evidence type="ECO:0000256" key="1">
    <source>
        <dbReference type="ARBA" id="ARBA00004177"/>
    </source>
</evidence>
<dbReference type="Gene3D" id="3.10.110.10">
    <property type="entry name" value="Ubiquitin Conjugating Enzyme"/>
    <property type="match status" value="1"/>
</dbReference>
<evidence type="ECO:0000256" key="2">
    <source>
        <dbReference type="ARBA" id="ARBA00009594"/>
    </source>
</evidence>
<dbReference type="SUPFAM" id="SSF140111">
    <property type="entry name" value="Endosomal sorting complex assembly domain"/>
    <property type="match status" value="1"/>
</dbReference>
<keyword evidence="3 7" id="KW-0813">Transport</keyword>
<dbReference type="PANTHER" id="PTHR23306">
    <property type="entry name" value="TUMOR SUSCEPTIBILITY GENE 101 PROTEIN-RELATED"/>
    <property type="match status" value="1"/>
</dbReference>
<keyword evidence="4" id="KW-0967">Endosome</keyword>
<accession>A0ABD1X7S8</accession>
<dbReference type="Pfam" id="PF09454">
    <property type="entry name" value="Vps23_core"/>
    <property type="match status" value="1"/>
</dbReference>
<dbReference type="AlphaFoldDB" id="A0ABD1X7S8"/>
<evidence type="ECO:0000313" key="12">
    <source>
        <dbReference type="EMBL" id="KAL2558031.1"/>
    </source>
</evidence>
<evidence type="ECO:0000256" key="7">
    <source>
        <dbReference type="PROSITE-ProRule" id="PRU00644"/>
    </source>
</evidence>
<dbReference type="SUPFAM" id="SSF54495">
    <property type="entry name" value="UBC-like"/>
    <property type="match status" value="1"/>
</dbReference>
<feature type="compositionally biased region" description="Low complexity" evidence="9">
    <location>
        <begin position="167"/>
        <end position="186"/>
    </location>
</feature>
<feature type="coiled-coil region" evidence="8">
    <location>
        <begin position="232"/>
        <end position="298"/>
    </location>
</feature>
<protein>
    <submittedName>
        <fullName evidence="12">Protein ELC</fullName>
    </submittedName>
</protein>
<dbReference type="Proteomes" id="UP001604277">
    <property type="component" value="Unassembled WGS sequence"/>
</dbReference>
<comment type="subcellular location">
    <subcellularLocation>
        <location evidence="1">Endosome</location>
    </subcellularLocation>
</comment>
<dbReference type="Pfam" id="PF05743">
    <property type="entry name" value="UEV"/>
    <property type="match status" value="1"/>
</dbReference>
<proteinExistence type="inferred from homology"/>
<dbReference type="InterPro" id="IPR052070">
    <property type="entry name" value="ESCRT-I_UEV_domain"/>
</dbReference>
<name>A0ABD1X7S8_9LAMI</name>
<dbReference type="InterPro" id="IPR008883">
    <property type="entry name" value="UEV_N"/>
</dbReference>
<evidence type="ECO:0000256" key="8">
    <source>
        <dbReference type="SAM" id="Coils"/>
    </source>
</evidence>
<dbReference type="PROSITE" id="PS51312">
    <property type="entry name" value="SB"/>
    <property type="match status" value="1"/>
</dbReference>
<gene>
    <name evidence="12" type="ORF">Fot_02770</name>
</gene>
<sequence length="411" mass="45710">MAQYTQQFLSSVLSQRGPSALPYTEDVKWLIRQHLLALAEAYPSLQPKTATFTHNDGRTVNLLQADGTAPMLFQGVTYNIPVAIWLMESYPRHAPLVFVNPTRDMIIKRPHPFVSPNGVVSIPYIQNWVYPSSNLVELARNLSHFFGRDPPLYSQRKPSNPNPNPGPNYGSNNLSSVNSSVGSAVARPTIPPRVYSPSPSPTPTPTPPPPYGSGSAYGSGRIMEDPAEVFKKNAINKLVESLNGDIRELRKAREAEMEGLFGAQAVLRKREEELANGLKEMQDEKEGLEQQLQMVLMNTDLLEGWLRENEEKMGNKDIHSVDVDNALEPCDALSKQMLDCTASDLAVEDVIYALDKAVQEGAIPFDQYLRNVRLLSREQFFHRATASKVRAVQMQAQVASMASRASPQYAF</sequence>
<feature type="region of interest" description="Disordered" evidence="9">
    <location>
        <begin position="149"/>
        <end position="220"/>
    </location>
</feature>
<organism evidence="12 13">
    <name type="scientific">Forsythia ovata</name>
    <dbReference type="NCBI Taxonomy" id="205694"/>
    <lineage>
        <taxon>Eukaryota</taxon>
        <taxon>Viridiplantae</taxon>
        <taxon>Streptophyta</taxon>
        <taxon>Embryophyta</taxon>
        <taxon>Tracheophyta</taxon>
        <taxon>Spermatophyta</taxon>
        <taxon>Magnoliopsida</taxon>
        <taxon>eudicotyledons</taxon>
        <taxon>Gunneridae</taxon>
        <taxon>Pentapetalae</taxon>
        <taxon>asterids</taxon>
        <taxon>lamiids</taxon>
        <taxon>Lamiales</taxon>
        <taxon>Oleaceae</taxon>
        <taxon>Forsythieae</taxon>
        <taxon>Forsythia</taxon>
    </lineage>
</organism>
<dbReference type="InterPro" id="IPR037202">
    <property type="entry name" value="ESCRT_assembly_dom"/>
</dbReference>
<evidence type="ECO:0000256" key="6">
    <source>
        <dbReference type="ARBA" id="ARBA00023054"/>
    </source>
</evidence>
<feature type="domain" description="SB" evidence="10">
    <location>
        <begin position="331"/>
        <end position="399"/>
    </location>
</feature>
<dbReference type="GO" id="GO:0005768">
    <property type="term" value="C:endosome"/>
    <property type="evidence" value="ECO:0007669"/>
    <property type="project" value="UniProtKB-SubCell"/>
</dbReference>
<dbReference type="EMBL" id="JBFOLJ010000001">
    <property type="protein sequence ID" value="KAL2558031.1"/>
    <property type="molecule type" value="Genomic_DNA"/>
</dbReference>
<keyword evidence="6 8" id="KW-0175">Coiled coil</keyword>
<keyword evidence="13" id="KW-1185">Reference proteome</keyword>
<dbReference type="PANTHER" id="PTHR23306:SF3">
    <property type="entry name" value="TUMOR SUPPRESSOR PROTEIN 101"/>
    <property type="match status" value="1"/>
</dbReference>
<evidence type="ECO:0000256" key="5">
    <source>
        <dbReference type="ARBA" id="ARBA00022927"/>
    </source>
</evidence>
<dbReference type="PROSITE" id="PS51322">
    <property type="entry name" value="UEV"/>
    <property type="match status" value="1"/>
</dbReference>
<dbReference type="CDD" id="cd11685">
    <property type="entry name" value="UEV_TSG101-like"/>
    <property type="match status" value="1"/>
</dbReference>
<dbReference type="GO" id="GO:0015031">
    <property type="term" value="P:protein transport"/>
    <property type="evidence" value="ECO:0007669"/>
    <property type="project" value="UniProtKB-UniRule"/>
</dbReference>
<evidence type="ECO:0000256" key="3">
    <source>
        <dbReference type="ARBA" id="ARBA00022448"/>
    </source>
</evidence>
<evidence type="ECO:0000259" key="10">
    <source>
        <dbReference type="PROSITE" id="PS51312"/>
    </source>
</evidence>
<keyword evidence="5 7" id="KW-0653">Protein transport</keyword>
<dbReference type="InterPro" id="IPR017916">
    <property type="entry name" value="SB_dom"/>
</dbReference>
<evidence type="ECO:0000256" key="4">
    <source>
        <dbReference type="ARBA" id="ARBA00022753"/>
    </source>
</evidence>
<comment type="caution">
    <text evidence="12">The sequence shown here is derived from an EMBL/GenBank/DDBJ whole genome shotgun (WGS) entry which is preliminary data.</text>
</comment>
<dbReference type="InterPro" id="IPR016135">
    <property type="entry name" value="UBQ-conjugating_enzyme/RWD"/>
</dbReference>
<evidence type="ECO:0000256" key="9">
    <source>
        <dbReference type="SAM" id="MobiDB-lite"/>
    </source>
</evidence>